<reference evidence="3" key="5">
    <citation type="submission" date="2018-04" db="UniProtKB">
        <authorList>
            <consortium name="EnsemblFungi"/>
        </authorList>
    </citation>
    <scope>IDENTIFICATION</scope>
    <source>
        <strain evidence="3">R3-111a-1</strain>
    </source>
</reference>
<dbReference type="VEuPathDB" id="FungiDB:GGTG_05626"/>
<organism evidence="2">
    <name type="scientific">Gaeumannomyces tritici (strain R3-111a-1)</name>
    <name type="common">Wheat and barley take-all root rot fungus</name>
    <name type="synonym">Gaeumannomyces graminis var. tritici</name>
    <dbReference type="NCBI Taxonomy" id="644352"/>
    <lineage>
        <taxon>Eukaryota</taxon>
        <taxon>Fungi</taxon>
        <taxon>Dikarya</taxon>
        <taxon>Ascomycota</taxon>
        <taxon>Pezizomycotina</taxon>
        <taxon>Sordariomycetes</taxon>
        <taxon>Sordariomycetidae</taxon>
        <taxon>Magnaporthales</taxon>
        <taxon>Magnaporthaceae</taxon>
        <taxon>Gaeumannomyces</taxon>
    </lineage>
</organism>
<reference evidence="4" key="1">
    <citation type="submission" date="2010-07" db="EMBL/GenBank/DDBJ databases">
        <title>The genome sequence of Gaeumannomyces graminis var. tritici strain R3-111a-1.</title>
        <authorList>
            <consortium name="The Broad Institute Genome Sequencing Platform"/>
            <person name="Ma L.-J."/>
            <person name="Dead R."/>
            <person name="Young S."/>
            <person name="Zeng Q."/>
            <person name="Koehrsen M."/>
            <person name="Alvarado L."/>
            <person name="Berlin A."/>
            <person name="Chapman S.B."/>
            <person name="Chen Z."/>
            <person name="Freedman E."/>
            <person name="Gellesch M."/>
            <person name="Goldberg J."/>
            <person name="Griggs A."/>
            <person name="Gujja S."/>
            <person name="Heilman E.R."/>
            <person name="Heiman D."/>
            <person name="Hepburn T."/>
            <person name="Howarth C."/>
            <person name="Jen D."/>
            <person name="Larson L."/>
            <person name="Mehta T."/>
            <person name="Neiman D."/>
            <person name="Pearson M."/>
            <person name="Roberts A."/>
            <person name="Saif S."/>
            <person name="Shea T."/>
            <person name="Shenoy N."/>
            <person name="Sisk P."/>
            <person name="Stolte C."/>
            <person name="Sykes S."/>
            <person name="Walk T."/>
            <person name="White J."/>
            <person name="Yandava C."/>
            <person name="Haas B."/>
            <person name="Nusbaum C."/>
            <person name="Birren B."/>
        </authorList>
    </citation>
    <scope>NUCLEOTIDE SEQUENCE [LARGE SCALE GENOMIC DNA]</scope>
    <source>
        <strain evidence="4">R3-111a-1</strain>
    </source>
</reference>
<dbReference type="HOGENOM" id="CLU_1695573_0_0_1"/>
<evidence type="ECO:0000256" key="1">
    <source>
        <dbReference type="SAM" id="SignalP"/>
    </source>
</evidence>
<dbReference type="AlphaFoldDB" id="J3NWG2"/>
<evidence type="ECO:0000313" key="4">
    <source>
        <dbReference type="Proteomes" id="UP000006039"/>
    </source>
</evidence>
<proteinExistence type="predicted"/>
<dbReference type="eggNOG" id="ENOG502TDUJ">
    <property type="taxonomic scope" value="Eukaryota"/>
</dbReference>
<evidence type="ECO:0000313" key="2">
    <source>
        <dbReference type="EMBL" id="EJT75694.1"/>
    </source>
</evidence>
<name>J3NWG2_GAET3</name>
<reference evidence="3" key="4">
    <citation type="journal article" date="2015" name="G3 (Bethesda)">
        <title>Genome sequences of three phytopathogenic species of the Magnaporthaceae family of fungi.</title>
        <authorList>
            <person name="Okagaki L.H."/>
            <person name="Nunes C.C."/>
            <person name="Sailsbery J."/>
            <person name="Clay B."/>
            <person name="Brown D."/>
            <person name="John T."/>
            <person name="Oh Y."/>
            <person name="Young N."/>
            <person name="Fitzgerald M."/>
            <person name="Haas B.J."/>
            <person name="Zeng Q."/>
            <person name="Young S."/>
            <person name="Adiconis X."/>
            <person name="Fan L."/>
            <person name="Levin J.Z."/>
            <person name="Mitchell T.K."/>
            <person name="Okubara P.A."/>
            <person name="Farman M.L."/>
            <person name="Kohn L.M."/>
            <person name="Birren B."/>
            <person name="Ma L.-J."/>
            <person name="Dean R.A."/>
        </authorList>
    </citation>
    <scope>NUCLEOTIDE SEQUENCE</scope>
    <source>
        <strain evidence="3">R3-111a-1</strain>
    </source>
</reference>
<gene>
    <name evidence="3" type="primary">20346084</name>
    <name evidence="2" type="ORF">GGTG_05626</name>
</gene>
<dbReference type="GeneID" id="20346084"/>
<protein>
    <submittedName>
        <fullName evidence="2 3">Uncharacterized protein</fullName>
    </submittedName>
</protein>
<evidence type="ECO:0000313" key="3">
    <source>
        <dbReference type="EnsemblFungi" id="EJT75694"/>
    </source>
</evidence>
<accession>J3NWG2</accession>
<dbReference type="Proteomes" id="UP000006039">
    <property type="component" value="Unassembled WGS sequence"/>
</dbReference>
<keyword evidence="4" id="KW-1185">Reference proteome</keyword>
<dbReference type="RefSeq" id="XP_009221694.1">
    <property type="nucleotide sequence ID" value="XM_009223430.1"/>
</dbReference>
<sequence length="155" mass="15937">MLSRSLLLGLLSLGGALASIQVNKAPDGSIISVVSKPGGNDDERPAALGKRDCTHNNCLRAMIARPDAATSFCRTYTTAAPPQTAVAPFTQCSSAPKASSACTCFVPPPPAPTCGPPGSFCDINNFIQQCCDIAGCVGCKGCQFPNFDPNNGICL</sequence>
<keyword evidence="1" id="KW-0732">Signal</keyword>
<feature type="signal peptide" evidence="1">
    <location>
        <begin position="1"/>
        <end position="18"/>
    </location>
</feature>
<reference evidence="2" key="3">
    <citation type="submission" date="2010-09" db="EMBL/GenBank/DDBJ databases">
        <title>Annotation of Gaeumannomyces graminis var. tritici R3-111a-1.</title>
        <authorList>
            <consortium name="The Broad Institute Genome Sequencing Platform"/>
            <person name="Ma L.-J."/>
            <person name="Dead R."/>
            <person name="Young S.K."/>
            <person name="Zeng Q."/>
            <person name="Gargeya S."/>
            <person name="Fitzgerald M."/>
            <person name="Haas B."/>
            <person name="Abouelleil A."/>
            <person name="Alvarado L."/>
            <person name="Arachchi H.M."/>
            <person name="Berlin A."/>
            <person name="Brown A."/>
            <person name="Chapman S.B."/>
            <person name="Chen Z."/>
            <person name="Dunbar C."/>
            <person name="Freedman E."/>
            <person name="Gearin G."/>
            <person name="Gellesch M."/>
            <person name="Goldberg J."/>
            <person name="Griggs A."/>
            <person name="Gujja S."/>
            <person name="Heiman D."/>
            <person name="Howarth C."/>
            <person name="Larson L."/>
            <person name="Lui A."/>
            <person name="MacDonald P.J.P."/>
            <person name="Mehta T."/>
            <person name="Montmayeur A."/>
            <person name="Murphy C."/>
            <person name="Neiman D."/>
            <person name="Pearson M."/>
            <person name="Priest M."/>
            <person name="Roberts A."/>
            <person name="Saif S."/>
            <person name="Shea T."/>
            <person name="Shenoy N."/>
            <person name="Sisk P."/>
            <person name="Stolte C."/>
            <person name="Sykes S."/>
            <person name="Yandava C."/>
            <person name="Wortman J."/>
            <person name="Nusbaum C."/>
            <person name="Birren B."/>
        </authorList>
    </citation>
    <scope>NUCLEOTIDE SEQUENCE</scope>
    <source>
        <strain evidence="2">R3-111a-1</strain>
    </source>
</reference>
<dbReference type="OrthoDB" id="5236722at2759"/>
<dbReference type="EMBL" id="GL385397">
    <property type="protein sequence ID" value="EJT75694.1"/>
    <property type="molecule type" value="Genomic_DNA"/>
</dbReference>
<dbReference type="EnsemblFungi" id="EJT75694">
    <property type="protein sequence ID" value="EJT75694"/>
    <property type="gene ID" value="GGTG_05626"/>
</dbReference>
<feature type="chain" id="PRO_5015094590" evidence="1">
    <location>
        <begin position="19"/>
        <end position="155"/>
    </location>
</feature>
<reference evidence="2" key="2">
    <citation type="submission" date="2010-07" db="EMBL/GenBank/DDBJ databases">
        <authorList>
            <consortium name="The Broad Institute Genome Sequencing Platform"/>
            <consortium name="Broad Institute Genome Sequencing Center for Infectious Disease"/>
            <person name="Ma L.-J."/>
            <person name="Dead R."/>
            <person name="Young S."/>
            <person name="Zeng Q."/>
            <person name="Koehrsen M."/>
            <person name="Alvarado L."/>
            <person name="Berlin A."/>
            <person name="Chapman S.B."/>
            <person name="Chen Z."/>
            <person name="Freedman E."/>
            <person name="Gellesch M."/>
            <person name="Goldberg J."/>
            <person name="Griggs A."/>
            <person name="Gujja S."/>
            <person name="Heilman E.R."/>
            <person name="Heiman D."/>
            <person name="Hepburn T."/>
            <person name="Howarth C."/>
            <person name="Jen D."/>
            <person name="Larson L."/>
            <person name="Mehta T."/>
            <person name="Neiman D."/>
            <person name="Pearson M."/>
            <person name="Roberts A."/>
            <person name="Saif S."/>
            <person name="Shea T."/>
            <person name="Shenoy N."/>
            <person name="Sisk P."/>
            <person name="Stolte C."/>
            <person name="Sykes S."/>
            <person name="Walk T."/>
            <person name="White J."/>
            <person name="Yandava C."/>
            <person name="Haas B."/>
            <person name="Nusbaum C."/>
            <person name="Birren B."/>
        </authorList>
    </citation>
    <scope>NUCLEOTIDE SEQUENCE</scope>
    <source>
        <strain evidence="2">R3-111a-1</strain>
    </source>
</reference>